<evidence type="ECO:0000313" key="1">
    <source>
        <dbReference type="EMBL" id="QIS44168.1"/>
    </source>
</evidence>
<dbReference type="KEGG" id="ccap:AES38_03190"/>
<keyword evidence="2" id="KW-1185">Reference proteome</keyword>
<proteinExistence type="predicted"/>
<reference evidence="1 2" key="1">
    <citation type="journal article" date="2020" name="Mol. Plant Pathol.">
        <title>Plasmid composition and the chpG gene determine the virulence level of Clavibacter capsici natural isolates in pepper.</title>
        <authorList>
            <person name="Hwang I.S."/>
            <person name="Lee H.M."/>
            <person name="Oh E.J."/>
            <person name="Lee S."/>
            <person name="Heu S."/>
            <person name="Oh C.S."/>
        </authorList>
    </citation>
    <scope>NUCLEOTIDE SEQUENCE [LARGE SCALE GENOMIC DNA]</scope>
    <source>
        <strain evidence="1 2">1101</strain>
    </source>
</reference>
<sequence length="141" mass="14891">MDQQWIGSWGWLALALVNAGLAEQKNRSRWTWFLVSLLLGPIATFFIVTWERAPERPVARPGEGPTNGLLAVGIGLGVAAVVSAVAAVAVGDPGLWLLAGALAVVAAVSVVLHVLAHRRWAALRADRGRAPGARSMEVDRG</sequence>
<dbReference type="Proteomes" id="UP000503164">
    <property type="component" value="Chromosome"/>
</dbReference>
<gene>
    <name evidence="1" type="ORF">GW570_03205</name>
</gene>
<accession>A0A0M4HD05</accession>
<evidence type="ECO:0000313" key="2">
    <source>
        <dbReference type="Proteomes" id="UP000503164"/>
    </source>
</evidence>
<dbReference type="AlphaFoldDB" id="A0A0M4HD05"/>
<organism evidence="1 2">
    <name type="scientific">Clavibacter capsici</name>
    <dbReference type="NCBI Taxonomy" id="1874630"/>
    <lineage>
        <taxon>Bacteria</taxon>
        <taxon>Bacillati</taxon>
        <taxon>Actinomycetota</taxon>
        <taxon>Actinomycetes</taxon>
        <taxon>Micrococcales</taxon>
        <taxon>Microbacteriaceae</taxon>
        <taxon>Clavibacter</taxon>
    </lineage>
</organism>
<name>A0A0M4HD05_9MICO</name>
<dbReference type="RefSeq" id="WP_053773754.1">
    <property type="nucleotide sequence ID" value="NZ_CP012573.1"/>
</dbReference>
<dbReference type="EMBL" id="CP048049">
    <property type="protein sequence ID" value="QIS44168.1"/>
    <property type="molecule type" value="Genomic_DNA"/>
</dbReference>
<protein>
    <submittedName>
        <fullName evidence="1">Uncharacterized protein</fullName>
    </submittedName>
</protein>